<dbReference type="RefSeq" id="WP_086486684.1">
    <property type="nucleotide sequence ID" value="NZ_MSLT01000001.1"/>
</dbReference>
<dbReference type="Gene3D" id="3.10.580.10">
    <property type="entry name" value="CBS-domain"/>
    <property type="match status" value="1"/>
</dbReference>
<dbReference type="Pfam" id="PF03445">
    <property type="entry name" value="DUF294"/>
    <property type="match status" value="1"/>
</dbReference>
<dbReference type="CDD" id="cd00038">
    <property type="entry name" value="CAP_ED"/>
    <property type="match status" value="1"/>
</dbReference>
<comment type="caution">
    <text evidence="2">The sequence shown here is derived from an EMBL/GenBank/DDBJ whole genome shotgun (WGS) entry which is preliminary data.</text>
</comment>
<dbReference type="OrthoDB" id="9808528at2"/>
<name>A0A251XDI3_9GAMM</name>
<dbReference type="PANTHER" id="PTHR43773:SF1">
    <property type="entry name" value="MAGNESIUM TRANSPORTER MGTE"/>
    <property type="match status" value="1"/>
</dbReference>
<dbReference type="SUPFAM" id="SSF51206">
    <property type="entry name" value="cAMP-binding domain-like"/>
    <property type="match status" value="1"/>
</dbReference>
<dbReference type="SMART" id="SM00100">
    <property type="entry name" value="cNMP"/>
    <property type="match status" value="1"/>
</dbReference>
<dbReference type="GO" id="GO:0015095">
    <property type="term" value="F:magnesium ion transmembrane transporter activity"/>
    <property type="evidence" value="ECO:0007669"/>
    <property type="project" value="InterPro"/>
</dbReference>
<proteinExistence type="predicted"/>
<organism evidence="2 3">
    <name type="scientific">Thioflexithrix psekupsensis</name>
    <dbReference type="NCBI Taxonomy" id="1570016"/>
    <lineage>
        <taxon>Bacteria</taxon>
        <taxon>Pseudomonadati</taxon>
        <taxon>Pseudomonadota</taxon>
        <taxon>Gammaproteobacteria</taxon>
        <taxon>Thiotrichales</taxon>
        <taxon>Thioflexithrix</taxon>
    </lineage>
</organism>
<protein>
    <recommendedName>
        <fullName evidence="1">Cyclic nucleotide-binding domain-containing protein</fullName>
    </recommendedName>
</protein>
<feature type="domain" description="Cyclic nucleotide-binding" evidence="1">
    <location>
        <begin position="15"/>
        <end position="129"/>
    </location>
</feature>
<evidence type="ECO:0000313" key="3">
    <source>
        <dbReference type="Proteomes" id="UP000194798"/>
    </source>
</evidence>
<dbReference type="GO" id="GO:0008773">
    <property type="term" value="F:[protein-PII] uridylyltransferase activity"/>
    <property type="evidence" value="ECO:0007669"/>
    <property type="project" value="InterPro"/>
</dbReference>
<dbReference type="InterPro" id="IPR018821">
    <property type="entry name" value="DUF294_put_nucleoTrafse_sb-bd"/>
</dbReference>
<dbReference type="InterPro" id="IPR046342">
    <property type="entry name" value="CBS_dom_sf"/>
</dbReference>
<dbReference type="Pfam" id="PF00571">
    <property type="entry name" value="CBS"/>
    <property type="match status" value="2"/>
</dbReference>
<dbReference type="InterPro" id="IPR006669">
    <property type="entry name" value="MgtE_transporter"/>
</dbReference>
<gene>
    <name evidence="2" type="ORF">TPSD3_00735</name>
</gene>
<dbReference type="EMBL" id="MSLT01000001">
    <property type="protein sequence ID" value="OUD16280.1"/>
    <property type="molecule type" value="Genomic_DNA"/>
</dbReference>
<sequence>MSVLEQKTFIAAIPPFDRLLEADLERMVQSVDIAYFKTGEYLIPAGRVPDHLFIVIKGLVHELSDEEKVSVYTKQDSFNPLALIENSNSNAFVAQEETICYLVPKVVFLNILHRNKSFENFYYQDLTARLNDLIEQRNSKEVASFMVARIEDAYIQPPVFVDAQVSIAEAVKLMREQKVMALLIKRDQDVGIMTDTDVSNHVVLKRVPIDAAVGDIATYRLIGAKIDDFLFNANLLMTRNSIKHLIIYDRENQIAGILDQVDLLSYFSTHSHLIAVQIERATTTEQLKKASQTLVSMIQSLYSRGVKVRFISQLVGELNKKIFEKLYQLIAPPELLANSCLLVMGSEGREEQILKTDQDNAIILRDGFEYPDLPKLTQSLTEILIDFGYPPCPGKIMVSNPFWCKSLKAFQDQMYDWVDQPNEEALMNLAIFYDAQAIAGDTSLLAAVKNYLYKLLNDNLIFFSSFARPTLAFETPLSWFEGFIVEKNEHKDELDMKKGGIFPIVHGVRSLALEHRLTCTNTIERIKVLRDKGVLDKDFAIELIEAFAFMISIRLDAELKKVNLNQDYDNYIKPDALNKLERDLLKDSFKIVNEFKKFITHHFRLNMVS</sequence>
<dbReference type="Proteomes" id="UP000194798">
    <property type="component" value="Unassembled WGS sequence"/>
</dbReference>
<dbReference type="CDD" id="cd05401">
    <property type="entry name" value="NT_GlnE_GlnD_like"/>
    <property type="match status" value="1"/>
</dbReference>
<reference evidence="2 3" key="1">
    <citation type="submission" date="2016-12" db="EMBL/GenBank/DDBJ databases">
        <title>Thioflexothrix psekupsii D3 genome sequencing and assembly.</title>
        <authorList>
            <person name="Fomenkov A."/>
            <person name="Vincze T."/>
            <person name="Grabovich M."/>
            <person name="Anton B.P."/>
            <person name="Dubinina G."/>
            <person name="Orlova M."/>
            <person name="Belousova E."/>
            <person name="Roberts R.J."/>
        </authorList>
    </citation>
    <scope>NUCLEOTIDE SEQUENCE [LARGE SCALE GENOMIC DNA]</scope>
    <source>
        <strain evidence="2">D3</strain>
    </source>
</reference>
<dbReference type="InterPro" id="IPR000595">
    <property type="entry name" value="cNMP-bd_dom"/>
</dbReference>
<keyword evidence="3" id="KW-1185">Reference proteome</keyword>
<dbReference type="SUPFAM" id="SSF54631">
    <property type="entry name" value="CBS-domain pair"/>
    <property type="match status" value="1"/>
</dbReference>
<dbReference type="Gene3D" id="2.60.120.10">
    <property type="entry name" value="Jelly Rolls"/>
    <property type="match status" value="1"/>
</dbReference>
<accession>A0A251XDI3</accession>
<dbReference type="SMART" id="SM00116">
    <property type="entry name" value="CBS"/>
    <property type="match status" value="2"/>
</dbReference>
<evidence type="ECO:0000313" key="2">
    <source>
        <dbReference type="EMBL" id="OUD16280.1"/>
    </source>
</evidence>
<dbReference type="InterPro" id="IPR000644">
    <property type="entry name" value="CBS_dom"/>
</dbReference>
<dbReference type="AlphaFoldDB" id="A0A251XDI3"/>
<dbReference type="InterPro" id="IPR018490">
    <property type="entry name" value="cNMP-bd_dom_sf"/>
</dbReference>
<dbReference type="PROSITE" id="PS50042">
    <property type="entry name" value="CNMP_BINDING_3"/>
    <property type="match status" value="1"/>
</dbReference>
<dbReference type="Pfam" id="PF10335">
    <property type="entry name" value="DUF294_C"/>
    <property type="match status" value="1"/>
</dbReference>
<evidence type="ECO:0000259" key="1">
    <source>
        <dbReference type="PROSITE" id="PS50042"/>
    </source>
</evidence>
<dbReference type="GO" id="GO:0016020">
    <property type="term" value="C:membrane"/>
    <property type="evidence" value="ECO:0007669"/>
    <property type="project" value="InterPro"/>
</dbReference>
<dbReference type="Pfam" id="PF00027">
    <property type="entry name" value="cNMP_binding"/>
    <property type="match status" value="1"/>
</dbReference>
<dbReference type="InterPro" id="IPR005105">
    <property type="entry name" value="GlnD_Uridyltrans_N"/>
</dbReference>
<dbReference type="InterPro" id="IPR014710">
    <property type="entry name" value="RmlC-like_jellyroll"/>
</dbReference>
<dbReference type="PANTHER" id="PTHR43773">
    <property type="entry name" value="MAGNESIUM TRANSPORTER MGTE"/>
    <property type="match status" value="1"/>
</dbReference>